<dbReference type="PATRIC" id="fig|1107882.3.peg.3910"/>
<sequence length="121" mass="13349">MFSAEWWTNGAALSRLCRARHAVAPGAGGRRRLVRGPERSYCEPGRETENMPVRLKKLIGTVLLILLVIVYALVATAVAVAQLAESGPLTHFVFFLVTGLLWILPAMAIIKWMVLPPKAER</sequence>
<proteinExistence type="predicted"/>
<keyword evidence="1" id="KW-1133">Transmembrane helix</keyword>
<dbReference type="Proteomes" id="UP000003250">
    <property type="component" value="Unassembled WGS sequence"/>
</dbReference>
<gene>
    <name evidence="2" type="ORF">MAXJ12_20047</name>
</gene>
<accession>H0HV06</accession>
<keyword evidence="3" id="KW-1185">Reference proteome</keyword>
<dbReference type="EMBL" id="AHAM01000168">
    <property type="protein sequence ID" value="EHK55404.1"/>
    <property type="molecule type" value="Genomic_DNA"/>
</dbReference>
<dbReference type="InterPro" id="IPR021265">
    <property type="entry name" value="DUF2842"/>
</dbReference>
<protein>
    <recommendedName>
        <fullName evidence="4">DUF2842 domain-containing protein</fullName>
    </recommendedName>
</protein>
<evidence type="ECO:0000313" key="3">
    <source>
        <dbReference type="Proteomes" id="UP000003250"/>
    </source>
</evidence>
<feature type="transmembrane region" description="Helical" evidence="1">
    <location>
        <begin position="92"/>
        <end position="114"/>
    </location>
</feature>
<dbReference type="Pfam" id="PF11003">
    <property type="entry name" value="DUF2842"/>
    <property type="match status" value="1"/>
</dbReference>
<name>H0HV06_9HYPH</name>
<feature type="transmembrane region" description="Helical" evidence="1">
    <location>
        <begin position="58"/>
        <end position="80"/>
    </location>
</feature>
<keyword evidence="1" id="KW-0472">Membrane</keyword>
<keyword evidence="1" id="KW-0812">Transmembrane</keyword>
<reference evidence="2 3" key="1">
    <citation type="journal article" date="2012" name="J. Bacteriol.">
        <title>Draft Genome Sequence of Mesorhizobium alhagi CCNWXJ12-2T, a Novel Salt-Resistant Species Isolated from the Desert of Northwestern China.</title>
        <authorList>
            <person name="Zhou M."/>
            <person name="Chen W."/>
            <person name="Chen H."/>
            <person name="Wei G."/>
        </authorList>
    </citation>
    <scope>NUCLEOTIDE SEQUENCE [LARGE SCALE GENOMIC DNA]</scope>
    <source>
        <strain evidence="2 3">CCNWXJ12-2</strain>
    </source>
</reference>
<organism evidence="2 3">
    <name type="scientific">Mesorhizobium alhagi CCNWXJ12-2</name>
    <dbReference type="NCBI Taxonomy" id="1107882"/>
    <lineage>
        <taxon>Bacteria</taxon>
        <taxon>Pseudomonadati</taxon>
        <taxon>Pseudomonadota</taxon>
        <taxon>Alphaproteobacteria</taxon>
        <taxon>Hyphomicrobiales</taxon>
        <taxon>Phyllobacteriaceae</taxon>
        <taxon>Allomesorhizobium</taxon>
    </lineage>
</organism>
<evidence type="ECO:0000256" key="1">
    <source>
        <dbReference type="SAM" id="Phobius"/>
    </source>
</evidence>
<evidence type="ECO:0000313" key="2">
    <source>
        <dbReference type="EMBL" id="EHK55404.1"/>
    </source>
</evidence>
<evidence type="ECO:0008006" key="4">
    <source>
        <dbReference type="Google" id="ProtNLM"/>
    </source>
</evidence>
<dbReference type="AlphaFoldDB" id="H0HV06"/>